<name>A0A6A6DLI7_9PEZI</name>
<keyword evidence="3" id="KW-1185">Reference proteome</keyword>
<evidence type="ECO:0000256" key="1">
    <source>
        <dbReference type="SAM" id="SignalP"/>
    </source>
</evidence>
<keyword evidence="1" id="KW-0732">Signal</keyword>
<organism evidence="2 3">
    <name type="scientific">Zopfia rhizophila CBS 207.26</name>
    <dbReference type="NCBI Taxonomy" id="1314779"/>
    <lineage>
        <taxon>Eukaryota</taxon>
        <taxon>Fungi</taxon>
        <taxon>Dikarya</taxon>
        <taxon>Ascomycota</taxon>
        <taxon>Pezizomycotina</taxon>
        <taxon>Dothideomycetes</taxon>
        <taxon>Dothideomycetes incertae sedis</taxon>
        <taxon>Zopfiaceae</taxon>
        <taxon>Zopfia</taxon>
    </lineage>
</organism>
<evidence type="ECO:0000313" key="3">
    <source>
        <dbReference type="Proteomes" id="UP000800200"/>
    </source>
</evidence>
<sequence>MTDAVFLLFALNCLSAKSKCSHIAASTAHATATWGYAGTRCGLVIGATIGISIQYETPPVVLELRAACSLNRKNQPQNSFDTIAMIAQFPALQI</sequence>
<dbReference type="AlphaFoldDB" id="A0A6A6DLI7"/>
<accession>A0A6A6DLI7</accession>
<proteinExistence type="predicted"/>
<feature type="chain" id="PRO_5025648949" description="Secreted protein" evidence="1">
    <location>
        <begin position="21"/>
        <end position="94"/>
    </location>
</feature>
<dbReference type="EMBL" id="ML994658">
    <property type="protein sequence ID" value="KAF2180394.1"/>
    <property type="molecule type" value="Genomic_DNA"/>
</dbReference>
<reference evidence="2" key="1">
    <citation type="journal article" date="2020" name="Stud. Mycol.">
        <title>101 Dothideomycetes genomes: a test case for predicting lifestyles and emergence of pathogens.</title>
        <authorList>
            <person name="Haridas S."/>
            <person name="Albert R."/>
            <person name="Binder M."/>
            <person name="Bloem J."/>
            <person name="Labutti K."/>
            <person name="Salamov A."/>
            <person name="Andreopoulos B."/>
            <person name="Baker S."/>
            <person name="Barry K."/>
            <person name="Bills G."/>
            <person name="Bluhm B."/>
            <person name="Cannon C."/>
            <person name="Castanera R."/>
            <person name="Culley D."/>
            <person name="Daum C."/>
            <person name="Ezra D."/>
            <person name="Gonzalez J."/>
            <person name="Henrissat B."/>
            <person name="Kuo A."/>
            <person name="Liang C."/>
            <person name="Lipzen A."/>
            <person name="Lutzoni F."/>
            <person name="Magnuson J."/>
            <person name="Mondo S."/>
            <person name="Nolan M."/>
            <person name="Ohm R."/>
            <person name="Pangilinan J."/>
            <person name="Park H.-J."/>
            <person name="Ramirez L."/>
            <person name="Alfaro M."/>
            <person name="Sun H."/>
            <person name="Tritt A."/>
            <person name="Yoshinaga Y."/>
            <person name="Zwiers L.-H."/>
            <person name="Turgeon B."/>
            <person name="Goodwin S."/>
            <person name="Spatafora J."/>
            <person name="Crous P."/>
            <person name="Grigoriev I."/>
        </authorList>
    </citation>
    <scope>NUCLEOTIDE SEQUENCE</scope>
    <source>
        <strain evidence="2">CBS 207.26</strain>
    </source>
</reference>
<protein>
    <recommendedName>
        <fullName evidence="4">Secreted protein</fullName>
    </recommendedName>
</protein>
<dbReference type="Proteomes" id="UP000800200">
    <property type="component" value="Unassembled WGS sequence"/>
</dbReference>
<gene>
    <name evidence="2" type="ORF">K469DRAFT_278311</name>
</gene>
<evidence type="ECO:0008006" key="4">
    <source>
        <dbReference type="Google" id="ProtNLM"/>
    </source>
</evidence>
<feature type="signal peptide" evidence="1">
    <location>
        <begin position="1"/>
        <end position="20"/>
    </location>
</feature>
<evidence type="ECO:0000313" key="2">
    <source>
        <dbReference type="EMBL" id="KAF2180394.1"/>
    </source>
</evidence>